<dbReference type="RefSeq" id="WP_099579490.1">
    <property type="nucleotide sequence ID" value="NZ_MJBI02000002.1"/>
</dbReference>
<sequence length="154" mass="18192">MQSYKTYSIWNNFFKDSDVIIEQDEWNEDYEGMIISCETFNFKSRLAKKTPKKPGYFVAIWKKDGLNKNIPLNENDLGDYLVVNILDDNLEGQFVFPVGVLTKKGIIQSEKSKGKMAFRIYPPWVKDLNKTAIVTQTWQKEYFFDMNEYHFNSK</sequence>
<comment type="caution">
    <text evidence="1">The sequence shown here is derived from an EMBL/GenBank/DDBJ whole genome shotgun (WGS) entry which is preliminary data.</text>
</comment>
<evidence type="ECO:0008006" key="3">
    <source>
        <dbReference type="Google" id="ProtNLM"/>
    </source>
</evidence>
<evidence type="ECO:0000313" key="2">
    <source>
        <dbReference type="Proteomes" id="UP000229523"/>
    </source>
</evidence>
<dbReference type="Gene3D" id="3.40.1350.140">
    <property type="entry name" value="MepB-like"/>
    <property type="match status" value="1"/>
</dbReference>
<dbReference type="InterPro" id="IPR011235">
    <property type="entry name" value="MepB-like"/>
</dbReference>
<organism evidence="1 2">
    <name type="scientific">Macrococcoides goetzii</name>
    <dbReference type="NCBI Taxonomy" id="1891097"/>
    <lineage>
        <taxon>Bacteria</taxon>
        <taxon>Bacillati</taxon>
        <taxon>Bacillota</taxon>
        <taxon>Bacilli</taxon>
        <taxon>Bacillales</taxon>
        <taxon>Staphylococcaceae</taxon>
        <taxon>Macrococcoides</taxon>
    </lineage>
</organism>
<dbReference type="PIRSF" id="PIRSF032285">
    <property type="entry name" value="UCP032285"/>
    <property type="match status" value="1"/>
</dbReference>
<accession>A0A395GAP1</accession>
<dbReference type="EMBL" id="MJBI02000002">
    <property type="protein sequence ID" value="RAI81054.1"/>
    <property type="molecule type" value="Genomic_DNA"/>
</dbReference>
<gene>
    <name evidence="1" type="ORF">BFS35_005665</name>
</gene>
<dbReference type="Pfam" id="PF08877">
    <property type="entry name" value="MepB-like"/>
    <property type="match status" value="1"/>
</dbReference>
<proteinExistence type="predicted"/>
<evidence type="ECO:0000313" key="1">
    <source>
        <dbReference type="EMBL" id="RAI81054.1"/>
    </source>
</evidence>
<name>A0A395GAP1_9STAP</name>
<keyword evidence="2" id="KW-1185">Reference proteome</keyword>
<dbReference type="InterPro" id="IPR038231">
    <property type="entry name" value="MepB-like_sf"/>
</dbReference>
<dbReference type="Proteomes" id="UP000229523">
    <property type="component" value="Unassembled WGS sequence"/>
</dbReference>
<reference evidence="1 2" key="1">
    <citation type="journal article" date="2018" name="Front. Microbiol.">
        <title>Description and Comparative Genomics of Macrococcus caseolyticus subsp. hominis subsp. nov., Macrococcus goetzii sp. nov., Macrococcus epidermidis sp. nov., and Macrococcus bohemicus sp. nov., Novel Macrococci From Human Clinical Material With Virulence Potential and Suspected Uptake of Foreign DNA by Natural Transformation.</title>
        <authorList>
            <person name="Maslanova I."/>
            <person name="Wertheimer Z."/>
            <person name="Sedlacek I."/>
            <person name="Svec P."/>
            <person name="Indrakova A."/>
            <person name="Kovarovic V."/>
            <person name="Schumann P."/>
            <person name="Sproer C."/>
            <person name="Kralova S."/>
            <person name="Sedo O."/>
            <person name="Kristofova L."/>
            <person name="Vrbovska V."/>
            <person name="Fuzik T."/>
            <person name="Petras P."/>
            <person name="Zdrahal Z."/>
            <person name="Ruzickova V."/>
            <person name="Doskar J."/>
            <person name="Pantucek R."/>
        </authorList>
    </citation>
    <scope>NUCLEOTIDE SEQUENCE [LARGE SCALE GENOMIC DNA]</scope>
    <source>
        <strain evidence="1 2">CCM 4927</strain>
    </source>
</reference>
<protein>
    <recommendedName>
        <fullName evidence="3">MepB protein</fullName>
    </recommendedName>
</protein>
<dbReference type="AlphaFoldDB" id="A0A395GAP1"/>